<evidence type="ECO:0000313" key="2">
    <source>
        <dbReference type="EMBL" id="VEL08912.1"/>
    </source>
</evidence>
<organism evidence="2 3">
    <name type="scientific">Protopolystoma xenopodis</name>
    <dbReference type="NCBI Taxonomy" id="117903"/>
    <lineage>
        <taxon>Eukaryota</taxon>
        <taxon>Metazoa</taxon>
        <taxon>Spiralia</taxon>
        <taxon>Lophotrochozoa</taxon>
        <taxon>Platyhelminthes</taxon>
        <taxon>Monogenea</taxon>
        <taxon>Polyopisthocotylea</taxon>
        <taxon>Polystomatidea</taxon>
        <taxon>Polystomatidae</taxon>
        <taxon>Protopolystoma</taxon>
    </lineage>
</organism>
<name>A0A448WD65_9PLAT</name>
<keyword evidence="3" id="KW-1185">Reference proteome</keyword>
<sequence>MTIATSGALTYRRTATAEIYVYPIWTVWLGWTMASCVALLVPGIAAYRIFNTEGAFFEVKVKEDNCIRAIAMRYSLIEALFEKTESSIYANRASERF</sequence>
<proteinExistence type="predicted"/>
<dbReference type="OrthoDB" id="6232893at2759"/>
<accession>A0A448WD65</accession>
<keyword evidence="1" id="KW-1133">Transmembrane helix</keyword>
<keyword evidence="1" id="KW-0472">Membrane</keyword>
<dbReference type="Proteomes" id="UP000784294">
    <property type="component" value="Unassembled WGS sequence"/>
</dbReference>
<dbReference type="AlphaFoldDB" id="A0A448WD65"/>
<keyword evidence="1" id="KW-0812">Transmembrane</keyword>
<reference evidence="2" key="1">
    <citation type="submission" date="2018-11" db="EMBL/GenBank/DDBJ databases">
        <authorList>
            <consortium name="Pathogen Informatics"/>
        </authorList>
    </citation>
    <scope>NUCLEOTIDE SEQUENCE</scope>
</reference>
<gene>
    <name evidence="2" type="ORF">PXEA_LOCUS2352</name>
</gene>
<feature type="transmembrane region" description="Helical" evidence="1">
    <location>
        <begin position="20"/>
        <end position="41"/>
    </location>
</feature>
<comment type="caution">
    <text evidence="2">The sequence shown here is derived from an EMBL/GenBank/DDBJ whole genome shotgun (WGS) entry which is preliminary data.</text>
</comment>
<evidence type="ECO:0000256" key="1">
    <source>
        <dbReference type="SAM" id="Phobius"/>
    </source>
</evidence>
<protein>
    <submittedName>
        <fullName evidence="2">Uncharacterized protein</fullName>
    </submittedName>
</protein>
<evidence type="ECO:0000313" key="3">
    <source>
        <dbReference type="Proteomes" id="UP000784294"/>
    </source>
</evidence>
<dbReference type="EMBL" id="CAAALY010005026">
    <property type="protein sequence ID" value="VEL08912.1"/>
    <property type="molecule type" value="Genomic_DNA"/>
</dbReference>